<keyword evidence="1" id="KW-1133">Transmembrane helix</keyword>
<evidence type="ECO:0000313" key="3">
    <source>
        <dbReference type="Proteomes" id="UP000060487"/>
    </source>
</evidence>
<name>A0ABR5SFV9_9BACT</name>
<dbReference type="EMBL" id="LNQR01000054">
    <property type="protein sequence ID" value="KWT86935.1"/>
    <property type="molecule type" value="Genomic_DNA"/>
</dbReference>
<dbReference type="PROSITE" id="PS00409">
    <property type="entry name" value="PROKAR_NTER_METHYL"/>
    <property type="match status" value="1"/>
</dbReference>
<accession>A0ABR5SFV9</accession>
<protein>
    <recommendedName>
        <fullName evidence="4">Prepilin-type N-terminal cleavage/methylation domain-containing protein</fullName>
    </recommendedName>
</protein>
<reference evidence="2 3" key="1">
    <citation type="submission" date="2015-11" db="EMBL/GenBank/DDBJ databases">
        <authorList>
            <person name="Lin W."/>
        </authorList>
    </citation>
    <scope>NUCLEOTIDE SEQUENCE [LARGE SCALE GENOMIC DNA]</scope>
    <source>
        <strain evidence="2 3">HCH-1</strain>
    </source>
</reference>
<evidence type="ECO:0008006" key="4">
    <source>
        <dbReference type="Google" id="ProtNLM"/>
    </source>
</evidence>
<dbReference type="Pfam" id="PF07963">
    <property type="entry name" value="N_methyl"/>
    <property type="match status" value="1"/>
</dbReference>
<keyword evidence="1" id="KW-0472">Membrane</keyword>
<dbReference type="InterPro" id="IPR012902">
    <property type="entry name" value="N_methyl_site"/>
</dbReference>
<evidence type="ECO:0000313" key="2">
    <source>
        <dbReference type="EMBL" id="KWT86935.1"/>
    </source>
</evidence>
<sequence>MVNVYLNNKGLFHSSKAFMPFSNGKGFTLIESMVSMLILMVVVLGMIQTMIYVNAINLKNSVRGEAMKIGQQDFDNQTSLVRPSIALTTIILSTAAPVQIVKRFSNRDVTFYLCRYVTPRGNSVQVSVSVIWQLGDVVATAADPAGYACFSTMANSGYTGSYNAETIISPLVGS</sequence>
<evidence type="ECO:0000256" key="1">
    <source>
        <dbReference type="SAM" id="Phobius"/>
    </source>
</evidence>
<feature type="transmembrane region" description="Helical" evidence="1">
    <location>
        <begin position="33"/>
        <end position="53"/>
    </location>
</feature>
<organism evidence="2 3">
    <name type="scientific">Candidatus Magnetominusculus xianensis</name>
    <dbReference type="NCBI Taxonomy" id="1748249"/>
    <lineage>
        <taxon>Bacteria</taxon>
        <taxon>Pseudomonadati</taxon>
        <taxon>Nitrospirota</taxon>
        <taxon>Nitrospiria</taxon>
        <taxon>Nitrospirales</taxon>
        <taxon>Nitrospiraceae</taxon>
        <taxon>Candidatus Magnetominusculus</taxon>
    </lineage>
</organism>
<proteinExistence type="predicted"/>
<gene>
    <name evidence="2" type="ORF">ASN18_1407</name>
</gene>
<keyword evidence="1" id="KW-0812">Transmembrane</keyword>
<comment type="caution">
    <text evidence="2">The sequence shown here is derived from an EMBL/GenBank/DDBJ whole genome shotgun (WGS) entry which is preliminary data.</text>
</comment>
<dbReference type="Proteomes" id="UP000060487">
    <property type="component" value="Unassembled WGS sequence"/>
</dbReference>
<keyword evidence="3" id="KW-1185">Reference proteome</keyword>